<keyword evidence="4" id="KW-0067">ATP-binding</keyword>
<dbReference type="InterPro" id="IPR014721">
    <property type="entry name" value="Ribsml_uS5_D2-typ_fold_subgr"/>
</dbReference>
<evidence type="ECO:0000256" key="2">
    <source>
        <dbReference type="ARBA" id="ARBA00022741"/>
    </source>
</evidence>
<dbReference type="RefSeq" id="WP_094368137.1">
    <property type="nucleotide sequence ID" value="NZ_NOJY02000047.1"/>
</dbReference>
<protein>
    <submittedName>
        <fullName evidence="7">Cobalamin biosynthesis protein</fullName>
    </submittedName>
</protein>
<dbReference type="Pfam" id="PF00288">
    <property type="entry name" value="GHMP_kinases_N"/>
    <property type="match status" value="1"/>
</dbReference>
<evidence type="ECO:0000259" key="6">
    <source>
        <dbReference type="Pfam" id="PF08544"/>
    </source>
</evidence>
<reference evidence="7 8" key="1">
    <citation type="journal article" date="2017" name="Genome Announc.">
        <title>Draft Genome Sequence of Romboutsia weinsteinii sp. nov. Strain CCRI-19649(T) Isolated from Surface Water.</title>
        <authorList>
            <person name="Maheux A.F."/>
            <person name="Boudreau D.K."/>
            <person name="Berube E."/>
            <person name="Boissinot M."/>
            <person name="Cantin P."/>
            <person name="Raymond F."/>
            <person name="Corbeil J."/>
            <person name="Omar R.F."/>
            <person name="Bergeron M.G."/>
        </authorList>
    </citation>
    <scope>NUCLEOTIDE SEQUENCE [LARGE SCALE GENOMIC DNA]</scope>
    <source>
        <strain evidence="7 8">CCRI-19649</strain>
    </source>
</reference>
<dbReference type="InterPro" id="IPR013750">
    <property type="entry name" value="GHMP_kinase_C_dom"/>
</dbReference>
<proteinExistence type="predicted"/>
<dbReference type="GO" id="GO:0005524">
    <property type="term" value="F:ATP binding"/>
    <property type="evidence" value="ECO:0007669"/>
    <property type="project" value="UniProtKB-KW"/>
</dbReference>
<sequence length="299" mass="33136">MKTYGICPASCGEFVQGILGDEEYLCSYAVNMYSTASIEERLNDINIGPYKSRKAIEKVFKKFDLPIKDSKNLSLNIYSEIPTGKGMASSTADIGATIKATLSMIGKNMSSQEISSLAAQIEPTDSIYIEESSIFNPLDGEIIKKLGRIKGGRVIILEPHNRLSTTKIRNKANYKQIKNQNKEIIKESFYLLEEGIRKNDWSLVGKACTLSSLANENIVKKPGLSKIIEIAQNYGAYGVNVAHSGTVVGILIDQFMNDINLIEMLTQANINSVYNKIYTSDIIDGGIREELQWNTSKIL</sequence>
<evidence type="ECO:0000256" key="4">
    <source>
        <dbReference type="ARBA" id="ARBA00022840"/>
    </source>
</evidence>
<evidence type="ECO:0000259" key="5">
    <source>
        <dbReference type="Pfam" id="PF00288"/>
    </source>
</evidence>
<keyword evidence="1" id="KW-0808">Transferase</keyword>
<dbReference type="Pfam" id="PF08544">
    <property type="entry name" value="GHMP_kinases_C"/>
    <property type="match status" value="1"/>
</dbReference>
<keyword evidence="8" id="KW-1185">Reference proteome</keyword>
<evidence type="ECO:0000313" key="8">
    <source>
        <dbReference type="Proteomes" id="UP000215694"/>
    </source>
</evidence>
<dbReference type="PIRSF" id="PIRSF033887">
    <property type="entry name" value="PduX"/>
    <property type="match status" value="1"/>
</dbReference>
<dbReference type="InterPro" id="IPR012363">
    <property type="entry name" value="PduX"/>
</dbReference>
<evidence type="ECO:0000313" key="7">
    <source>
        <dbReference type="EMBL" id="RDY25794.1"/>
    </source>
</evidence>
<feature type="domain" description="GHMP kinase C-terminal" evidence="6">
    <location>
        <begin position="193"/>
        <end position="266"/>
    </location>
</feature>
<accession>A0A371IZ96</accession>
<feature type="domain" description="GHMP kinase N-terminal" evidence="5">
    <location>
        <begin position="54"/>
        <end position="122"/>
    </location>
</feature>
<dbReference type="PANTHER" id="PTHR43527:SF1">
    <property type="entry name" value="L-THREONINE KINASE"/>
    <property type="match status" value="1"/>
</dbReference>
<gene>
    <name evidence="7" type="ORF">CHL78_016435</name>
</gene>
<name>A0A371IZ96_9FIRM</name>
<evidence type="ECO:0000256" key="1">
    <source>
        <dbReference type="ARBA" id="ARBA00022679"/>
    </source>
</evidence>
<dbReference type="PANTHER" id="PTHR43527">
    <property type="entry name" value="4-DIPHOSPHOCYTIDYL-2-C-METHYL-D-ERYTHRITOL KINASE, CHLOROPLASTIC"/>
    <property type="match status" value="1"/>
</dbReference>
<dbReference type="Gene3D" id="3.30.230.10">
    <property type="match status" value="1"/>
</dbReference>
<keyword evidence="3" id="KW-0418">Kinase</keyword>
<dbReference type="InterPro" id="IPR020568">
    <property type="entry name" value="Ribosomal_Su5_D2-typ_SF"/>
</dbReference>
<dbReference type="AlphaFoldDB" id="A0A371IZ96"/>
<dbReference type="EMBL" id="NOJY02000047">
    <property type="protein sequence ID" value="RDY25794.1"/>
    <property type="molecule type" value="Genomic_DNA"/>
</dbReference>
<dbReference type="Proteomes" id="UP000215694">
    <property type="component" value="Unassembled WGS sequence"/>
</dbReference>
<dbReference type="InterPro" id="IPR006204">
    <property type="entry name" value="GHMP_kinase_N_dom"/>
</dbReference>
<evidence type="ECO:0000256" key="3">
    <source>
        <dbReference type="ARBA" id="ARBA00022777"/>
    </source>
</evidence>
<dbReference type="GO" id="GO:0016301">
    <property type="term" value="F:kinase activity"/>
    <property type="evidence" value="ECO:0007669"/>
    <property type="project" value="UniProtKB-KW"/>
</dbReference>
<dbReference type="SUPFAM" id="SSF54211">
    <property type="entry name" value="Ribosomal protein S5 domain 2-like"/>
    <property type="match status" value="1"/>
</dbReference>
<dbReference type="OrthoDB" id="4548147at2"/>
<organism evidence="7 8">
    <name type="scientific">Romboutsia weinsteinii</name>
    <dbReference type="NCBI Taxonomy" id="2020949"/>
    <lineage>
        <taxon>Bacteria</taxon>
        <taxon>Bacillati</taxon>
        <taxon>Bacillota</taxon>
        <taxon>Clostridia</taxon>
        <taxon>Peptostreptococcales</taxon>
        <taxon>Peptostreptococcaceae</taxon>
        <taxon>Romboutsia</taxon>
    </lineage>
</organism>
<comment type="caution">
    <text evidence="7">The sequence shown here is derived from an EMBL/GenBank/DDBJ whole genome shotgun (WGS) entry which is preliminary data.</text>
</comment>
<keyword evidence="2" id="KW-0547">Nucleotide-binding</keyword>